<dbReference type="EMBL" id="CP042593">
    <property type="protein sequence ID" value="QED48988.1"/>
    <property type="molecule type" value="Genomic_DNA"/>
</dbReference>
<dbReference type="SMART" id="SM00091">
    <property type="entry name" value="PAS"/>
    <property type="match status" value="1"/>
</dbReference>
<keyword evidence="1" id="KW-0547">Nucleotide-binding</keyword>
<keyword evidence="2" id="KW-0067">ATP-binding</keyword>
<evidence type="ECO:0000313" key="9">
    <source>
        <dbReference type="Proteomes" id="UP000321555"/>
    </source>
</evidence>
<name>A0A5B8Z7N9_CYTDA</name>
<evidence type="ECO:0000259" key="6">
    <source>
        <dbReference type="PROSITE" id="PS50045"/>
    </source>
</evidence>
<dbReference type="InterPro" id="IPR025944">
    <property type="entry name" value="Sigma_54_int_dom_CS"/>
</dbReference>
<dbReference type="FunFam" id="3.40.50.300:FF:000006">
    <property type="entry name" value="DNA-binding transcriptional regulator NtrC"/>
    <property type="match status" value="1"/>
</dbReference>
<gene>
    <name evidence="8" type="ORF">FSZ17_17900</name>
</gene>
<dbReference type="SUPFAM" id="SSF46689">
    <property type="entry name" value="Homeodomain-like"/>
    <property type="match status" value="1"/>
</dbReference>
<dbReference type="Pfam" id="PF08448">
    <property type="entry name" value="PAS_4"/>
    <property type="match status" value="1"/>
</dbReference>
<dbReference type="PROSITE" id="PS00675">
    <property type="entry name" value="SIGMA54_INTERACT_1"/>
    <property type="match status" value="1"/>
</dbReference>
<evidence type="ECO:0000256" key="1">
    <source>
        <dbReference type="ARBA" id="ARBA00022741"/>
    </source>
</evidence>
<dbReference type="InterPro" id="IPR058031">
    <property type="entry name" value="AAA_lid_NorR"/>
</dbReference>
<dbReference type="SMART" id="SM00382">
    <property type="entry name" value="AAA"/>
    <property type="match status" value="1"/>
</dbReference>
<sequence length="456" mass="52175">MRLEKHLLSILESLHDAVIVIIMDSTIVYVNKAYSIQFGVPAKKIIGKKLKQIEEHSRILEVLKDGKPRINDCSYVHSLKKDVCANITPLIENGEMIGVVTIMKDISELTKMEDELTKYKSDVTKLKEQLDRRNFFKLESHSQLMKKSVQLTKNVADTNATVILYGESGVGKEIFATALHEASKRNNNPYIAINIASIPDALFESEMFGYEDGSFTGSRKGGKKGLLEMANGGTLFLDEIGEMSLNAQSKLLRVIQERQYQKVGGTTLNPLDVRIICATHRNLKEMIKEGKFREDLFYRINVVPIHIPPLRERKEDLAFLTNNIMHDLCLKYGKHVRIDEEVISRMKQYEWPGNVRELVNVLERMIAVCTKSYLDPTDLPEYLFNDQPLYMPSSNPSVHSISTPKMTNRLDMILENAEKEHIEFVVRSSKNKSEAIRELGMSRKSFYAKIKKYQIQ</sequence>
<dbReference type="Pfam" id="PF25601">
    <property type="entry name" value="AAA_lid_14"/>
    <property type="match status" value="1"/>
</dbReference>
<dbReference type="Proteomes" id="UP000321555">
    <property type="component" value="Chromosome"/>
</dbReference>
<dbReference type="Gene3D" id="3.40.50.300">
    <property type="entry name" value="P-loop containing nucleotide triphosphate hydrolases"/>
    <property type="match status" value="1"/>
</dbReference>
<dbReference type="AlphaFoldDB" id="A0A5B8Z7N9"/>
<dbReference type="PROSITE" id="PS00688">
    <property type="entry name" value="SIGMA54_INTERACT_3"/>
    <property type="match status" value="1"/>
</dbReference>
<dbReference type="PANTHER" id="PTHR32071:SF57">
    <property type="entry name" value="C4-DICARBOXYLATE TRANSPORT TRANSCRIPTIONAL REGULATORY PROTEIN DCTD"/>
    <property type="match status" value="1"/>
</dbReference>
<keyword evidence="5" id="KW-0804">Transcription</keyword>
<dbReference type="Gene3D" id="3.30.450.20">
    <property type="entry name" value="PAS domain"/>
    <property type="match status" value="1"/>
</dbReference>
<evidence type="ECO:0000256" key="3">
    <source>
        <dbReference type="ARBA" id="ARBA00023015"/>
    </source>
</evidence>
<organism evidence="8 9">
    <name type="scientific">Cytobacillus dafuensis</name>
    <name type="common">Bacillus dafuensis</name>
    <dbReference type="NCBI Taxonomy" id="1742359"/>
    <lineage>
        <taxon>Bacteria</taxon>
        <taxon>Bacillati</taxon>
        <taxon>Bacillota</taxon>
        <taxon>Bacilli</taxon>
        <taxon>Bacillales</taxon>
        <taxon>Bacillaceae</taxon>
        <taxon>Cytobacillus</taxon>
    </lineage>
</organism>
<accession>A0A5B8Z7N9</accession>
<dbReference type="InterPro" id="IPR027417">
    <property type="entry name" value="P-loop_NTPase"/>
</dbReference>
<dbReference type="STRING" id="1742359.GCA_001439625_02750"/>
<dbReference type="Pfam" id="PF02954">
    <property type="entry name" value="HTH_8"/>
    <property type="match status" value="1"/>
</dbReference>
<evidence type="ECO:0000313" key="8">
    <source>
        <dbReference type="EMBL" id="QED48988.1"/>
    </source>
</evidence>
<evidence type="ECO:0000256" key="4">
    <source>
        <dbReference type="ARBA" id="ARBA00023125"/>
    </source>
</evidence>
<dbReference type="PROSITE" id="PS50112">
    <property type="entry name" value="PAS"/>
    <property type="match status" value="1"/>
</dbReference>
<dbReference type="CDD" id="cd00130">
    <property type="entry name" value="PAS"/>
    <property type="match status" value="1"/>
</dbReference>
<reference evidence="9" key="1">
    <citation type="submission" date="2019-08" db="EMBL/GenBank/DDBJ databases">
        <authorList>
            <person name="Zheng X."/>
        </authorList>
    </citation>
    <scope>NUCLEOTIDE SEQUENCE [LARGE SCALE GENOMIC DNA]</scope>
    <source>
        <strain evidence="9">FJAT-25496</strain>
    </source>
</reference>
<dbReference type="InterPro" id="IPR035965">
    <property type="entry name" value="PAS-like_dom_sf"/>
</dbReference>
<dbReference type="OrthoDB" id="9771372at2"/>
<dbReference type="InterPro" id="IPR013656">
    <property type="entry name" value="PAS_4"/>
</dbReference>
<dbReference type="InterPro" id="IPR009057">
    <property type="entry name" value="Homeodomain-like_sf"/>
</dbReference>
<dbReference type="Pfam" id="PF00158">
    <property type="entry name" value="Sigma54_activat"/>
    <property type="match status" value="1"/>
</dbReference>
<dbReference type="Gene3D" id="1.10.10.60">
    <property type="entry name" value="Homeodomain-like"/>
    <property type="match status" value="1"/>
</dbReference>
<feature type="domain" description="Sigma-54 factor interaction" evidence="6">
    <location>
        <begin position="138"/>
        <end position="367"/>
    </location>
</feature>
<evidence type="ECO:0000256" key="5">
    <source>
        <dbReference type="ARBA" id="ARBA00023163"/>
    </source>
</evidence>
<keyword evidence="9" id="KW-1185">Reference proteome</keyword>
<dbReference type="InterPro" id="IPR002078">
    <property type="entry name" value="Sigma_54_int"/>
</dbReference>
<proteinExistence type="predicted"/>
<dbReference type="PROSITE" id="PS50045">
    <property type="entry name" value="SIGMA54_INTERACT_4"/>
    <property type="match status" value="1"/>
</dbReference>
<dbReference type="RefSeq" id="WP_057772153.1">
    <property type="nucleotide sequence ID" value="NZ_CP042593.1"/>
</dbReference>
<dbReference type="NCBIfam" id="TIGR00229">
    <property type="entry name" value="sensory_box"/>
    <property type="match status" value="1"/>
</dbReference>
<dbReference type="SUPFAM" id="SSF55785">
    <property type="entry name" value="PYP-like sensor domain (PAS domain)"/>
    <property type="match status" value="1"/>
</dbReference>
<protein>
    <submittedName>
        <fullName evidence="8">PAS domain S-box protein</fullName>
    </submittedName>
</protein>
<dbReference type="SUPFAM" id="SSF52540">
    <property type="entry name" value="P-loop containing nucleoside triphosphate hydrolases"/>
    <property type="match status" value="1"/>
</dbReference>
<dbReference type="InterPro" id="IPR025662">
    <property type="entry name" value="Sigma_54_int_dom_ATP-bd_1"/>
</dbReference>
<dbReference type="KEGG" id="bda:FSZ17_17900"/>
<feature type="domain" description="PAS" evidence="7">
    <location>
        <begin position="3"/>
        <end position="63"/>
    </location>
</feature>
<keyword evidence="4" id="KW-0238">DNA-binding</keyword>
<evidence type="ECO:0000259" key="7">
    <source>
        <dbReference type="PROSITE" id="PS50112"/>
    </source>
</evidence>
<dbReference type="InterPro" id="IPR000014">
    <property type="entry name" value="PAS"/>
</dbReference>
<dbReference type="InterPro" id="IPR002197">
    <property type="entry name" value="HTH_Fis"/>
</dbReference>
<dbReference type="Gene3D" id="1.10.8.60">
    <property type="match status" value="1"/>
</dbReference>
<dbReference type="GO" id="GO:0006355">
    <property type="term" value="P:regulation of DNA-templated transcription"/>
    <property type="evidence" value="ECO:0007669"/>
    <property type="project" value="InterPro"/>
</dbReference>
<dbReference type="PANTHER" id="PTHR32071">
    <property type="entry name" value="TRANSCRIPTIONAL REGULATORY PROTEIN"/>
    <property type="match status" value="1"/>
</dbReference>
<keyword evidence="3" id="KW-0805">Transcription regulation</keyword>
<dbReference type="CDD" id="cd00009">
    <property type="entry name" value="AAA"/>
    <property type="match status" value="1"/>
</dbReference>
<dbReference type="GO" id="GO:0043565">
    <property type="term" value="F:sequence-specific DNA binding"/>
    <property type="evidence" value="ECO:0007669"/>
    <property type="project" value="InterPro"/>
</dbReference>
<evidence type="ECO:0000256" key="2">
    <source>
        <dbReference type="ARBA" id="ARBA00022840"/>
    </source>
</evidence>
<dbReference type="PROSITE" id="PS00676">
    <property type="entry name" value="SIGMA54_INTERACT_2"/>
    <property type="match status" value="1"/>
</dbReference>
<dbReference type="GO" id="GO:0005524">
    <property type="term" value="F:ATP binding"/>
    <property type="evidence" value="ECO:0007669"/>
    <property type="project" value="UniProtKB-KW"/>
</dbReference>
<dbReference type="InterPro" id="IPR025943">
    <property type="entry name" value="Sigma_54_int_dom_ATP-bd_2"/>
</dbReference>
<dbReference type="InterPro" id="IPR003593">
    <property type="entry name" value="AAA+_ATPase"/>
</dbReference>